<proteinExistence type="predicted"/>
<sequence length="141" mass="15561">MTTVTTRSSLPFSRRRTGGWLVAGFPFAFAVWYAVCFGLALGRAREFAGHWYIPSMNDEYTATVDIWSGWRMSWLVAYSISWTPLLAGFSLFVTGMLFILGYQSGHRRLSIALVGGAVMSLVILVVAVTPAAQSVSVWLLD</sequence>
<evidence type="ECO:0000256" key="1">
    <source>
        <dbReference type="SAM" id="Phobius"/>
    </source>
</evidence>
<gene>
    <name evidence="2" type="ORF">B0I29_11198</name>
</gene>
<feature type="transmembrane region" description="Helical" evidence="1">
    <location>
        <begin position="75"/>
        <end position="99"/>
    </location>
</feature>
<evidence type="ECO:0000313" key="3">
    <source>
        <dbReference type="Proteomes" id="UP000249341"/>
    </source>
</evidence>
<keyword evidence="1" id="KW-1133">Transmembrane helix</keyword>
<keyword evidence="3" id="KW-1185">Reference proteome</keyword>
<dbReference type="EMBL" id="QLMJ01000011">
    <property type="protein sequence ID" value="RAK34499.1"/>
    <property type="molecule type" value="Genomic_DNA"/>
</dbReference>
<dbReference type="RefSeq" id="WP_111651171.1">
    <property type="nucleotide sequence ID" value="NZ_JACHWI010000011.1"/>
</dbReference>
<feature type="transmembrane region" description="Helical" evidence="1">
    <location>
        <begin position="111"/>
        <end position="132"/>
    </location>
</feature>
<keyword evidence="1" id="KW-0472">Membrane</keyword>
<accession>A0A327Z825</accession>
<protein>
    <submittedName>
        <fullName evidence="2">Uncharacterized protein</fullName>
    </submittedName>
</protein>
<feature type="transmembrane region" description="Helical" evidence="1">
    <location>
        <begin position="20"/>
        <end position="41"/>
    </location>
</feature>
<evidence type="ECO:0000313" key="2">
    <source>
        <dbReference type="EMBL" id="RAK34499.1"/>
    </source>
</evidence>
<organism evidence="2 3">
    <name type="scientific">Actinoplanes lutulentus</name>
    <dbReference type="NCBI Taxonomy" id="1287878"/>
    <lineage>
        <taxon>Bacteria</taxon>
        <taxon>Bacillati</taxon>
        <taxon>Actinomycetota</taxon>
        <taxon>Actinomycetes</taxon>
        <taxon>Micromonosporales</taxon>
        <taxon>Micromonosporaceae</taxon>
        <taxon>Actinoplanes</taxon>
    </lineage>
</organism>
<name>A0A327Z825_9ACTN</name>
<comment type="caution">
    <text evidence="2">The sequence shown here is derived from an EMBL/GenBank/DDBJ whole genome shotgun (WGS) entry which is preliminary data.</text>
</comment>
<reference evidence="2 3" key="1">
    <citation type="submission" date="2018-06" db="EMBL/GenBank/DDBJ databases">
        <title>Genomic Encyclopedia of Type Strains, Phase III (KMG-III): the genomes of soil and plant-associated and newly described type strains.</title>
        <authorList>
            <person name="Whitman W."/>
        </authorList>
    </citation>
    <scope>NUCLEOTIDE SEQUENCE [LARGE SCALE GENOMIC DNA]</scope>
    <source>
        <strain evidence="2 3">CGMCC 4.7090</strain>
    </source>
</reference>
<dbReference type="OrthoDB" id="3297690at2"/>
<dbReference type="Proteomes" id="UP000249341">
    <property type="component" value="Unassembled WGS sequence"/>
</dbReference>
<keyword evidence="1" id="KW-0812">Transmembrane</keyword>
<dbReference type="AlphaFoldDB" id="A0A327Z825"/>